<dbReference type="EMBL" id="FRCK01000014">
    <property type="protein sequence ID" value="SHM56587.1"/>
    <property type="molecule type" value="Genomic_DNA"/>
</dbReference>
<dbReference type="Proteomes" id="UP000184444">
    <property type="component" value="Unassembled WGS sequence"/>
</dbReference>
<dbReference type="STRING" id="53463.SAMN05444389_1141"/>
<keyword evidence="2" id="KW-1185">Reference proteome</keyword>
<dbReference type="InterPro" id="IPR022243">
    <property type="entry name" value="DUF3768"/>
</dbReference>
<organism evidence="1 2">
    <name type="scientific">Paracoccus solventivorans</name>
    <dbReference type="NCBI Taxonomy" id="53463"/>
    <lineage>
        <taxon>Bacteria</taxon>
        <taxon>Pseudomonadati</taxon>
        <taxon>Pseudomonadota</taxon>
        <taxon>Alphaproteobacteria</taxon>
        <taxon>Rhodobacterales</taxon>
        <taxon>Paracoccaceae</taxon>
        <taxon>Paracoccus</taxon>
    </lineage>
</organism>
<evidence type="ECO:0000313" key="2">
    <source>
        <dbReference type="Proteomes" id="UP000184444"/>
    </source>
</evidence>
<protein>
    <recommendedName>
        <fullName evidence="3">DUF3768 domain-containing protein</fullName>
    </recommendedName>
</protein>
<dbReference type="AlphaFoldDB" id="A0A1M7JVN6"/>
<dbReference type="Pfam" id="PF12599">
    <property type="entry name" value="DUF3768"/>
    <property type="match status" value="1"/>
</dbReference>
<gene>
    <name evidence="1" type="ORF">SAMN05444389_1141</name>
</gene>
<reference evidence="2" key="1">
    <citation type="submission" date="2016-11" db="EMBL/GenBank/DDBJ databases">
        <authorList>
            <person name="Varghese N."/>
            <person name="Submissions S."/>
        </authorList>
    </citation>
    <scope>NUCLEOTIDE SEQUENCE [LARGE SCALE GENOMIC DNA]</scope>
    <source>
        <strain evidence="2">DSM 6637</strain>
    </source>
</reference>
<sequence>MNDVAFATYVCGYCGAEQSAQVSPRTCPRCGHFGPERDFPTRETLTIREQNDRFRAGLVSPTGCPLPGTVVVTAGVRDRGRDFETEAYLAAATDTAFTEDNDPWGDHGFGVVEVNGEKLFWKIDLYDRALEYGSPEPTDPARTHRVLTILFPSEY</sequence>
<dbReference type="SUPFAM" id="SSF57802">
    <property type="entry name" value="Rubredoxin-like"/>
    <property type="match status" value="1"/>
</dbReference>
<dbReference type="RefSeq" id="WP_084732208.1">
    <property type="nucleotide sequence ID" value="NZ_FRCK01000014.1"/>
</dbReference>
<name>A0A1M7JVN6_9RHOB</name>
<evidence type="ECO:0008006" key="3">
    <source>
        <dbReference type="Google" id="ProtNLM"/>
    </source>
</evidence>
<dbReference type="OrthoDB" id="1495368at2"/>
<evidence type="ECO:0000313" key="1">
    <source>
        <dbReference type="EMBL" id="SHM56587.1"/>
    </source>
</evidence>
<proteinExistence type="predicted"/>
<accession>A0A1M7JVN6</accession>